<dbReference type="Pfam" id="PF11412">
    <property type="entry name" value="DsbD_N"/>
    <property type="match status" value="1"/>
</dbReference>
<organism evidence="10 11">
    <name type="scientific">Candidatus Lambdaproteobacteria bacterium RIFOXYD2_FULL_56_26</name>
    <dbReference type="NCBI Taxonomy" id="1817773"/>
    <lineage>
        <taxon>Bacteria</taxon>
        <taxon>Pseudomonadati</taxon>
        <taxon>Pseudomonadota</taxon>
        <taxon>Candidatus Lambdaproteobacteria</taxon>
    </lineage>
</organism>
<keyword evidence="2 6" id="KW-0812">Transmembrane</keyword>
<evidence type="ECO:0008006" key="12">
    <source>
        <dbReference type="Google" id="ProtNLM"/>
    </source>
</evidence>
<feature type="transmembrane region" description="Helical" evidence="6">
    <location>
        <begin position="247"/>
        <end position="274"/>
    </location>
</feature>
<evidence type="ECO:0000256" key="3">
    <source>
        <dbReference type="ARBA" id="ARBA00022748"/>
    </source>
</evidence>
<dbReference type="EMBL" id="MFNF01000006">
    <property type="protein sequence ID" value="OGH04170.1"/>
    <property type="molecule type" value="Genomic_DNA"/>
</dbReference>
<reference evidence="10 11" key="1">
    <citation type="journal article" date="2016" name="Nat. Commun.">
        <title>Thousands of microbial genomes shed light on interconnected biogeochemical processes in an aquifer system.</title>
        <authorList>
            <person name="Anantharaman K."/>
            <person name="Brown C.T."/>
            <person name="Hug L.A."/>
            <person name="Sharon I."/>
            <person name="Castelle C.J."/>
            <person name="Probst A.J."/>
            <person name="Thomas B.C."/>
            <person name="Singh A."/>
            <person name="Wilkins M.J."/>
            <person name="Karaoz U."/>
            <person name="Brodie E.L."/>
            <person name="Williams K.H."/>
            <person name="Hubbard S.S."/>
            <person name="Banfield J.F."/>
        </authorList>
    </citation>
    <scope>NUCLEOTIDE SEQUENCE [LARGE SCALE GENOMIC DNA]</scope>
</reference>
<dbReference type="GO" id="GO:0045454">
    <property type="term" value="P:cell redox homeostasis"/>
    <property type="evidence" value="ECO:0007669"/>
    <property type="project" value="TreeGrafter"/>
</dbReference>
<feature type="domain" description="Cytochrome C biogenesis protein transmembrane" evidence="8">
    <location>
        <begin position="206"/>
        <end position="420"/>
    </location>
</feature>
<dbReference type="InterPro" id="IPR028250">
    <property type="entry name" value="DsbDN"/>
</dbReference>
<gene>
    <name evidence="10" type="ORF">A2557_00060</name>
</gene>
<comment type="subcellular location">
    <subcellularLocation>
        <location evidence="1">Membrane</location>
        <topology evidence="1">Multi-pass membrane protein</topology>
    </subcellularLocation>
</comment>
<feature type="domain" description="Thiol:disulfide interchange protein DsbD N-terminal" evidence="9">
    <location>
        <begin position="46"/>
        <end position="164"/>
    </location>
</feature>
<dbReference type="Pfam" id="PF13899">
    <property type="entry name" value="Thioredoxin_7"/>
    <property type="match status" value="1"/>
</dbReference>
<evidence type="ECO:0000256" key="1">
    <source>
        <dbReference type="ARBA" id="ARBA00004141"/>
    </source>
</evidence>
<feature type="transmembrane region" description="Helical" evidence="6">
    <location>
        <begin position="205"/>
        <end position="226"/>
    </location>
</feature>
<protein>
    <recommendedName>
        <fullName evidence="12">Thioredoxin domain-containing protein</fullName>
    </recommendedName>
</protein>
<keyword evidence="7" id="KW-0732">Signal</keyword>
<proteinExistence type="predicted"/>
<dbReference type="Pfam" id="PF02683">
    <property type="entry name" value="DsbD_TM"/>
    <property type="match status" value="1"/>
</dbReference>
<evidence type="ECO:0000313" key="10">
    <source>
        <dbReference type="EMBL" id="OGH04170.1"/>
    </source>
</evidence>
<evidence type="ECO:0000256" key="5">
    <source>
        <dbReference type="ARBA" id="ARBA00023136"/>
    </source>
</evidence>
<dbReference type="Gene3D" id="3.40.30.10">
    <property type="entry name" value="Glutaredoxin"/>
    <property type="match status" value="1"/>
</dbReference>
<accession>A0A1F6H1I9</accession>
<dbReference type="SUPFAM" id="SSF52833">
    <property type="entry name" value="Thioredoxin-like"/>
    <property type="match status" value="1"/>
</dbReference>
<feature type="transmembrane region" description="Helical" evidence="6">
    <location>
        <begin position="362"/>
        <end position="385"/>
    </location>
</feature>
<evidence type="ECO:0000259" key="8">
    <source>
        <dbReference type="Pfam" id="PF02683"/>
    </source>
</evidence>
<dbReference type="GO" id="GO:0016020">
    <property type="term" value="C:membrane"/>
    <property type="evidence" value="ECO:0007669"/>
    <property type="project" value="UniProtKB-SubCell"/>
</dbReference>
<evidence type="ECO:0000259" key="9">
    <source>
        <dbReference type="Pfam" id="PF11412"/>
    </source>
</evidence>
<dbReference type="GO" id="GO:0017004">
    <property type="term" value="P:cytochrome complex assembly"/>
    <property type="evidence" value="ECO:0007669"/>
    <property type="project" value="UniProtKB-KW"/>
</dbReference>
<name>A0A1F6H1I9_9PROT</name>
<dbReference type="PANTHER" id="PTHR32234:SF0">
    <property type="entry name" value="THIOL:DISULFIDE INTERCHANGE PROTEIN DSBD"/>
    <property type="match status" value="1"/>
</dbReference>
<dbReference type="PANTHER" id="PTHR32234">
    <property type="entry name" value="THIOL:DISULFIDE INTERCHANGE PROTEIN DSBD"/>
    <property type="match status" value="1"/>
</dbReference>
<keyword evidence="3" id="KW-0201">Cytochrome c-type biogenesis</keyword>
<feature type="signal peptide" evidence="7">
    <location>
        <begin position="1"/>
        <end position="20"/>
    </location>
</feature>
<evidence type="ECO:0000256" key="7">
    <source>
        <dbReference type="SAM" id="SignalP"/>
    </source>
</evidence>
<evidence type="ECO:0000256" key="2">
    <source>
        <dbReference type="ARBA" id="ARBA00022692"/>
    </source>
</evidence>
<dbReference type="GO" id="GO:0015035">
    <property type="term" value="F:protein-disulfide reductase activity"/>
    <property type="evidence" value="ECO:0007669"/>
    <property type="project" value="TreeGrafter"/>
</dbReference>
<dbReference type="InterPro" id="IPR003834">
    <property type="entry name" value="Cyt_c_assmbl_TM_dom"/>
</dbReference>
<feature type="transmembrane region" description="Helical" evidence="6">
    <location>
        <begin position="468"/>
        <end position="484"/>
    </location>
</feature>
<dbReference type="Proteomes" id="UP000177583">
    <property type="component" value="Unassembled WGS sequence"/>
</dbReference>
<feature type="chain" id="PRO_5009524875" description="Thioredoxin domain-containing protein" evidence="7">
    <location>
        <begin position="21"/>
        <end position="636"/>
    </location>
</feature>
<evidence type="ECO:0000256" key="6">
    <source>
        <dbReference type="SAM" id="Phobius"/>
    </source>
</evidence>
<dbReference type="InterPro" id="IPR036249">
    <property type="entry name" value="Thioredoxin-like_sf"/>
</dbReference>
<keyword evidence="5 6" id="KW-0472">Membrane</keyword>
<feature type="transmembrane region" description="Helical" evidence="6">
    <location>
        <begin position="438"/>
        <end position="456"/>
    </location>
</feature>
<evidence type="ECO:0000256" key="4">
    <source>
        <dbReference type="ARBA" id="ARBA00022989"/>
    </source>
</evidence>
<dbReference type="AlphaFoldDB" id="A0A1F6H1I9"/>
<keyword evidence="4 6" id="KW-1133">Transmembrane helix</keyword>
<comment type="caution">
    <text evidence="10">The sequence shown here is derived from an EMBL/GenBank/DDBJ whole genome shotgun (WGS) entry which is preliminary data.</text>
</comment>
<sequence>MRRWLLLVVLACLPSGGLWATSAWDSDGLPVPQEEQARLSARLVPSVLRPGEHPRLEVQVETELGWHLYSVFPPKDGDAPPPTKLVLNAAPLTEDGPLYETRAEVVFDQAIQMTLATHEELAYLYQNLTVPPEVTLGEHRVLAQVSFQVCSFRVCLPPKTQELTVTYRLESGPVREEYQFANRAIDPLAKNHKRGKPQKLGQDGLWTFVGLAALMGLASLIMPCVFPMVPITISYFSKQAQGNPKGLLWLAGLFGFGIIVTYTGMGLVLSSVFGAGASSIVASNPWVNLGIAGLFITFALSLMGLFSLDISPKIQTYFDHKARSAGGALGVILMGFTFTLTAFTCTVQFVGTLMIAASQGQWAWPLLGMLVFSTVFAFPFFLLALAPGMVGRMQKSSGDWLGRSKVVLGILELMASLKFLSNADLVWQTGLLSRDLGLLLWSLCLLGAAIYLGVTGKKTGKLKKPGQGFWILVFLVLAGLTWRGRGDHSLGSLLDSLLPPAQTLMVGGETVSAEESAKLVWLDRLEPGLEKAKATQKPVLLEFTGYTCVNCRWMEQHILPLKSVHPHLAQDFVLVRLYTDGGERGPENLNLQINRFSTVALPLYLILSPEGAELARYVGISLESEDFVKFLAQAGK</sequence>
<feature type="transmembrane region" description="Helical" evidence="6">
    <location>
        <begin position="286"/>
        <end position="308"/>
    </location>
</feature>
<feature type="transmembrane region" description="Helical" evidence="6">
    <location>
        <begin position="406"/>
        <end position="426"/>
    </location>
</feature>
<evidence type="ECO:0000313" key="11">
    <source>
        <dbReference type="Proteomes" id="UP000177583"/>
    </source>
</evidence>
<feature type="transmembrane region" description="Helical" evidence="6">
    <location>
        <begin position="329"/>
        <end position="356"/>
    </location>
</feature>